<protein>
    <submittedName>
        <fullName evidence="1">Uncharacterized protein</fullName>
    </submittedName>
</protein>
<evidence type="ECO:0000313" key="2">
    <source>
        <dbReference type="Proteomes" id="UP000821865"/>
    </source>
</evidence>
<proteinExistence type="predicted"/>
<reference evidence="1" key="1">
    <citation type="submission" date="2020-05" db="EMBL/GenBank/DDBJ databases">
        <title>Large-scale comparative analyses of tick genomes elucidate their genetic diversity and vector capacities.</title>
        <authorList>
            <person name="Jia N."/>
            <person name="Wang J."/>
            <person name="Shi W."/>
            <person name="Du L."/>
            <person name="Sun Y."/>
            <person name="Zhan W."/>
            <person name="Jiang J."/>
            <person name="Wang Q."/>
            <person name="Zhang B."/>
            <person name="Ji P."/>
            <person name="Sakyi L.B."/>
            <person name="Cui X."/>
            <person name="Yuan T."/>
            <person name="Jiang B."/>
            <person name="Yang W."/>
            <person name="Lam T.T.-Y."/>
            <person name="Chang Q."/>
            <person name="Ding S."/>
            <person name="Wang X."/>
            <person name="Zhu J."/>
            <person name="Ruan X."/>
            <person name="Zhao L."/>
            <person name="Wei J."/>
            <person name="Que T."/>
            <person name="Du C."/>
            <person name="Cheng J."/>
            <person name="Dai P."/>
            <person name="Han X."/>
            <person name="Huang E."/>
            <person name="Gao Y."/>
            <person name="Liu J."/>
            <person name="Shao H."/>
            <person name="Ye R."/>
            <person name="Li L."/>
            <person name="Wei W."/>
            <person name="Wang X."/>
            <person name="Wang C."/>
            <person name="Yang T."/>
            <person name="Huo Q."/>
            <person name="Li W."/>
            <person name="Guo W."/>
            <person name="Chen H."/>
            <person name="Zhou L."/>
            <person name="Ni X."/>
            <person name="Tian J."/>
            <person name="Zhou Y."/>
            <person name="Sheng Y."/>
            <person name="Liu T."/>
            <person name="Pan Y."/>
            <person name="Xia L."/>
            <person name="Li J."/>
            <person name="Zhao F."/>
            <person name="Cao W."/>
        </authorList>
    </citation>
    <scope>NUCLEOTIDE SEQUENCE</scope>
    <source>
        <strain evidence="1">Dsil-2018</strain>
    </source>
</reference>
<evidence type="ECO:0000313" key="1">
    <source>
        <dbReference type="EMBL" id="KAH7940665.1"/>
    </source>
</evidence>
<organism evidence="1 2">
    <name type="scientific">Dermacentor silvarum</name>
    <name type="common">Tick</name>
    <dbReference type="NCBI Taxonomy" id="543639"/>
    <lineage>
        <taxon>Eukaryota</taxon>
        <taxon>Metazoa</taxon>
        <taxon>Ecdysozoa</taxon>
        <taxon>Arthropoda</taxon>
        <taxon>Chelicerata</taxon>
        <taxon>Arachnida</taxon>
        <taxon>Acari</taxon>
        <taxon>Parasitiformes</taxon>
        <taxon>Ixodida</taxon>
        <taxon>Ixodoidea</taxon>
        <taxon>Ixodidae</taxon>
        <taxon>Rhipicephalinae</taxon>
        <taxon>Dermacentor</taxon>
    </lineage>
</organism>
<gene>
    <name evidence="1" type="ORF">HPB49_003367</name>
</gene>
<accession>A0ACB8CD39</accession>
<sequence length="458" mass="49662">MFDVDAAFDGATFFGGLESSVPVVAITRSGDAVTLRFTGDYVPEEVLLFRRRRACGRCDLFGHATVTCSRNPRCLQCAGRHPTSSCTVERHRCLHCGGPHAATEPRCPQWQLERKIAASLASSKPRITRNQALELALGSGSAAPKATKQRPDGQRAPKLQPGSSQLQPGLSYSAALTGGTRAGSSIRGGAGEPPATDNPAQPPGTTPPVPNELVVTAFASALRSLLELVPADSPAPHMCVAALAMHDALGGLFGHITECARAATTRCVGTPVPDIKQPNLRAVRRRAQRVAMRTGRKQHWTVYNRLDAVCRRHAPQCQLVQPVFLVGQCDRSLAPVAHPKRRTASPCTALPRTFHRAAKRPTGGILQPHPHPRRELMAPRRYFPSAGTLAEIDTLRRQEDEGFSIGDFYGKGGGGTQLEASPTAAQRMRRRVFRDKSWLRMWTIHPRTDTKVTGYPAD</sequence>
<dbReference type="EMBL" id="CM023476">
    <property type="protein sequence ID" value="KAH7940665.1"/>
    <property type="molecule type" value="Genomic_DNA"/>
</dbReference>
<dbReference type="Proteomes" id="UP000821865">
    <property type="component" value="Chromosome 7"/>
</dbReference>
<comment type="caution">
    <text evidence="1">The sequence shown here is derived from an EMBL/GenBank/DDBJ whole genome shotgun (WGS) entry which is preliminary data.</text>
</comment>
<name>A0ACB8CD39_DERSI</name>
<keyword evidence="2" id="KW-1185">Reference proteome</keyword>